<evidence type="ECO:0000313" key="7">
    <source>
        <dbReference type="EMBL" id="GAB38995.1"/>
    </source>
</evidence>
<comment type="similarity">
    <text evidence="1 4">Belongs to the AAA ATPase family.</text>
</comment>
<feature type="region of interest" description="Disordered" evidence="5">
    <location>
        <begin position="103"/>
        <end position="123"/>
    </location>
</feature>
<dbReference type="Pfam" id="PF00004">
    <property type="entry name" value="AAA"/>
    <property type="match status" value="1"/>
</dbReference>
<dbReference type="SMART" id="SM00382">
    <property type="entry name" value="AAA"/>
    <property type="match status" value="1"/>
</dbReference>
<dbReference type="AlphaFoldDB" id="H5TZT7"/>
<comment type="caution">
    <text evidence="7">The sequence shown here is derived from an EMBL/GenBank/DDBJ whole genome shotgun (WGS) entry which is preliminary data.</text>
</comment>
<dbReference type="InterPro" id="IPR003593">
    <property type="entry name" value="AAA+_ATPase"/>
</dbReference>
<evidence type="ECO:0000256" key="1">
    <source>
        <dbReference type="ARBA" id="ARBA00006914"/>
    </source>
</evidence>
<dbReference type="EMBL" id="BAFC01000054">
    <property type="protein sequence ID" value="GAB38995.1"/>
    <property type="molecule type" value="Genomic_DNA"/>
</dbReference>
<name>H5TZT7_9ACTN</name>
<dbReference type="InterPro" id="IPR050221">
    <property type="entry name" value="26S_Proteasome_ATPase"/>
</dbReference>
<dbReference type="Gene3D" id="3.40.50.300">
    <property type="entry name" value="P-loop containing nucleotide triphosphate hydrolases"/>
    <property type="match status" value="1"/>
</dbReference>
<dbReference type="InterPro" id="IPR027417">
    <property type="entry name" value="P-loop_NTPase"/>
</dbReference>
<protein>
    <submittedName>
        <fullName evidence="7">ATP-dependent protease FtsH</fullName>
    </submittedName>
</protein>
<dbReference type="Proteomes" id="UP000005845">
    <property type="component" value="Unassembled WGS sequence"/>
</dbReference>
<feature type="region of interest" description="Disordered" evidence="5">
    <location>
        <begin position="1"/>
        <end position="27"/>
    </location>
</feature>
<evidence type="ECO:0000259" key="6">
    <source>
        <dbReference type="SMART" id="SM00382"/>
    </source>
</evidence>
<dbReference type="GO" id="GO:0006508">
    <property type="term" value="P:proteolysis"/>
    <property type="evidence" value="ECO:0007669"/>
    <property type="project" value="UniProtKB-KW"/>
</dbReference>
<dbReference type="PROSITE" id="PS00674">
    <property type="entry name" value="AAA"/>
    <property type="match status" value="1"/>
</dbReference>
<evidence type="ECO:0000256" key="4">
    <source>
        <dbReference type="RuleBase" id="RU003651"/>
    </source>
</evidence>
<reference evidence="7 8" key="1">
    <citation type="submission" date="2012-02" db="EMBL/GenBank/DDBJ databases">
        <title>Whole genome shotgun sequence of Gordonia sputi NBRC 100414.</title>
        <authorList>
            <person name="Yoshida I."/>
            <person name="Hosoyama A."/>
            <person name="Tsuchikane K."/>
            <person name="Katsumata H."/>
            <person name="Yamazaki S."/>
            <person name="Fujita N."/>
        </authorList>
    </citation>
    <scope>NUCLEOTIDE SEQUENCE [LARGE SCALE GENOMIC DNA]</scope>
    <source>
        <strain evidence="7 8">NBRC 100414</strain>
    </source>
</reference>
<evidence type="ECO:0000256" key="2">
    <source>
        <dbReference type="ARBA" id="ARBA00022741"/>
    </source>
</evidence>
<dbReference type="SUPFAM" id="SSF52540">
    <property type="entry name" value="P-loop containing nucleoside triphosphate hydrolases"/>
    <property type="match status" value="1"/>
</dbReference>
<dbReference type="RefSeq" id="WP_005205405.1">
    <property type="nucleotide sequence ID" value="NZ_BAFC01000054.1"/>
</dbReference>
<gene>
    <name evidence="7" type="primary">ftsH</name>
    <name evidence="7" type="ORF">GOSPT_054_00280</name>
</gene>
<feature type="compositionally biased region" description="Low complexity" evidence="5">
    <location>
        <begin position="1"/>
        <end position="15"/>
    </location>
</feature>
<keyword evidence="3 4" id="KW-0067">ATP-binding</keyword>
<keyword evidence="8" id="KW-1185">Reference proteome</keyword>
<dbReference type="GO" id="GO:0008233">
    <property type="term" value="F:peptidase activity"/>
    <property type="evidence" value="ECO:0007669"/>
    <property type="project" value="UniProtKB-KW"/>
</dbReference>
<evidence type="ECO:0000256" key="5">
    <source>
        <dbReference type="SAM" id="MobiDB-lite"/>
    </source>
</evidence>
<keyword evidence="7" id="KW-0378">Hydrolase</keyword>
<sequence length="457" mass="47941">MKTSCTASSTSAKLTRLPQKEDTTPATTSTLDALAREHPHVRRAVTVIAQLFNDALPADPVSIDTFLTTHLCADRNELFVQVMSINPASRIAAGLVLGDLIENDSPATGPDEDDAPPRWAERSVGDDEFSVPADISLAFTPDNPFGSGPLVISSLLSDANSRATISLYAPNELRGMVSRAVVELRRRIDSRNPLRGRVLSVSVVYNEISLSAAPAPSTTRADIAIPDSVWREVDLSISAVTSRHEILTAAGMSTSRGLLLAGRPGVGKTAIARTIAAELLGDFTVVIVESAAVMAKLGSVYAMADVLGPLVVILDDVDLYVRRRGDGDDSALGALLSALDGATAHDRVLTIATTNDPRALDGAATRAARFDSVIELNPPDDAAAEAILSGVLARIGALDVDVARVVAALPRDRSGADVSELVRRAILVDGAELTTATLLSVIGLRAHEAALPTGTYL</sequence>
<dbReference type="InterPro" id="IPR003960">
    <property type="entry name" value="ATPase_AAA_CS"/>
</dbReference>
<dbReference type="eggNOG" id="COG1222">
    <property type="taxonomic scope" value="Bacteria"/>
</dbReference>
<dbReference type="CDD" id="cd19481">
    <property type="entry name" value="RecA-like_protease"/>
    <property type="match status" value="1"/>
</dbReference>
<dbReference type="Gene3D" id="1.10.8.60">
    <property type="match status" value="1"/>
</dbReference>
<proteinExistence type="inferred from homology"/>
<feature type="domain" description="AAA+ ATPase" evidence="6">
    <location>
        <begin position="254"/>
        <end position="380"/>
    </location>
</feature>
<keyword evidence="2 4" id="KW-0547">Nucleotide-binding</keyword>
<dbReference type="GO" id="GO:0016887">
    <property type="term" value="F:ATP hydrolysis activity"/>
    <property type="evidence" value="ECO:0007669"/>
    <property type="project" value="InterPro"/>
</dbReference>
<dbReference type="PANTHER" id="PTHR23073">
    <property type="entry name" value="26S PROTEASOME REGULATORY SUBUNIT"/>
    <property type="match status" value="1"/>
</dbReference>
<evidence type="ECO:0000313" key="8">
    <source>
        <dbReference type="Proteomes" id="UP000005845"/>
    </source>
</evidence>
<dbReference type="GO" id="GO:0005524">
    <property type="term" value="F:ATP binding"/>
    <property type="evidence" value="ECO:0007669"/>
    <property type="project" value="UniProtKB-KW"/>
</dbReference>
<organism evidence="7 8">
    <name type="scientific">Gordonia sputi NBRC 100414</name>
    <dbReference type="NCBI Taxonomy" id="1089453"/>
    <lineage>
        <taxon>Bacteria</taxon>
        <taxon>Bacillati</taxon>
        <taxon>Actinomycetota</taxon>
        <taxon>Actinomycetes</taxon>
        <taxon>Mycobacteriales</taxon>
        <taxon>Gordoniaceae</taxon>
        <taxon>Gordonia</taxon>
    </lineage>
</organism>
<dbReference type="InterPro" id="IPR003959">
    <property type="entry name" value="ATPase_AAA_core"/>
</dbReference>
<accession>H5TZT7</accession>
<keyword evidence="7" id="KW-0645">Protease</keyword>
<evidence type="ECO:0000256" key="3">
    <source>
        <dbReference type="ARBA" id="ARBA00022840"/>
    </source>
</evidence>